<feature type="compositionally biased region" description="Basic and acidic residues" evidence="1">
    <location>
        <begin position="481"/>
        <end position="493"/>
    </location>
</feature>
<name>A0ABU5ZUU7_9FLAO</name>
<organism evidence="3 4">
    <name type="scientific">Aquimarina gracilis</name>
    <dbReference type="NCBI Taxonomy" id="874422"/>
    <lineage>
        <taxon>Bacteria</taxon>
        <taxon>Pseudomonadati</taxon>
        <taxon>Bacteroidota</taxon>
        <taxon>Flavobacteriia</taxon>
        <taxon>Flavobacteriales</taxon>
        <taxon>Flavobacteriaceae</taxon>
        <taxon>Aquimarina</taxon>
    </lineage>
</organism>
<feature type="region of interest" description="Disordered" evidence="1">
    <location>
        <begin position="471"/>
        <end position="497"/>
    </location>
</feature>
<dbReference type="RefSeq" id="WP_324179833.1">
    <property type="nucleotide sequence ID" value="NZ_BAABAW010000007.1"/>
</dbReference>
<evidence type="ECO:0000313" key="3">
    <source>
        <dbReference type="EMBL" id="MEB3345804.1"/>
    </source>
</evidence>
<dbReference type="Proteomes" id="UP001327027">
    <property type="component" value="Unassembled WGS sequence"/>
</dbReference>
<accession>A0ABU5ZUU7</accession>
<proteinExistence type="predicted"/>
<feature type="transmembrane region" description="Helical" evidence="2">
    <location>
        <begin position="20"/>
        <end position="37"/>
    </location>
</feature>
<comment type="caution">
    <text evidence="3">The sequence shown here is derived from an EMBL/GenBank/DDBJ whole genome shotgun (WGS) entry which is preliminary data.</text>
</comment>
<keyword evidence="2" id="KW-1133">Transmembrane helix</keyword>
<protein>
    <submittedName>
        <fullName evidence="3">Tryptophan-rich sensory protein</fullName>
    </submittedName>
</protein>
<evidence type="ECO:0000313" key="4">
    <source>
        <dbReference type="Proteomes" id="UP001327027"/>
    </source>
</evidence>
<feature type="transmembrane region" description="Helical" evidence="2">
    <location>
        <begin position="43"/>
        <end position="60"/>
    </location>
</feature>
<keyword evidence="2" id="KW-0472">Membrane</keyword>
<dbReference type="EMBL" id="JAYKLX010000004">
    <property type="protein sequence ID" value="MEB3345804.1"/>
    <property type="molecule type" value="Genomic_DNA"/>
</dbReference>
<sequence>MTESGSKILRRFKRHWQLKVWIEIILYALGASILAYFLSQNLIYCIGVFSVVCILVFIFFKPQNINLQIVIRYIDKQLVSAENSTGLLLMPQEHLSSIARLQRYKVENELNQNLKTIKPPDRLIRGAIVLGVLTFIGFVVHQFNLVDDLNPSRQIKVPEERIIFTPTDSSAIKTPPPILKSQLLTIEYPKYTRTASFQTSDMEVKALEGSKLTWQIKFDREIESVTMESMGNSYPMKFIKGKYTRTSTATSSGFYSFRFIDEYGVAYVSKLYAIEVQKDQKPVLEIKGLKQFTSFSFDANKNLAFNTLIKDDFGVANAYIIATVSKGSGESVKFREERLGFDTGVVIGGKKQNLFKNINLNLLKMEPGDELYFYVEALDQKHPKPNISRSETFFAVIKDTITDRFAVEGTMGVDLMPDYFRSQRQLIIDTEKLLKDKPKLLSQEFKFKSNELGFDQKVLRLKYAEFMGDESEFTHTPGESEETHDHEEDHDHDHEEEDPLAAYTHKHDSENEHNLVEEDGKKEDPLEEYLHNHDDPEESTLFTKSLKSMLRQALNEMWDAELHLRLYQPEKSLPYQYRALKLIQKIKNSARIYVHRIGFDPPPIKADKRLTGKINEVKGYQKREEVSVPVLHPNIRKTILRLETLIQREDSITDIDKVLFKQAGNELAEIAIENPGKYLETLQKLKQITEIKETPESILIDVQKGLYPVLPQAYPNPVKIEKVNSDINQLLLKELEIND</sequence>
<evidence type="ECO:0000256" key="2">
    <source>
        <dbReference type="SAM" id="Phobius"/>
    </source>
</evidence>
<keyword evidence="2" id="KW-0812">Transmembrane</keyword>
<evidence type="ECO:0000256" key="1">
    <source>
        <dbReference type="SAM" id="MobiDB-lite"/>
    </source>
</evidence>
<reference evidence="3 4" key="1">
    <citation type="journal article" date="2013" name="Int. J. Syst. Evol. Microbiol.">
        <title>Aquimarina gracilis sp. nov., isolated from the gut microflora of a mussel, Mytilus coruscus, and emended description of Aquimarina spongiae.</title>
        <authorList>
            <person name="Park S.C."/>
            <person name="Choe H.N."/>
            <person name="Baik K.S."/>
            <person name="Seong C.N."/>
        </authorList>
    </citation>
    <scope>NUCLEOTIDE SEQUENCE [LARGE SCALE GENOMIC DNA]</scope>
    <source>
        <strain evidence="3 4">PSC32</strain>
    </source>
</reference>
<feature type="transmembrane region" description="Helical" evidence="2">
    <location>
        <begin position="123"/>
        <end position="143"/>
    </location>
</feature>
<gene>
    <name evidence="3" type="ORF">U6A24_10045</name>
</gene>
<keyword evidence="4" id="KW-1185">Reference proteome</keyword>